<accession>A0A0S4TVA0</accession>
<dbReference type="EMBL" id="LN899819">
    <property type="protein sequence ID" value="CUV13986.1"/>
    <property type="molecule type" value="Genomic_DNA"/>
</dbReference>
<sequence>MDTNHFQSFAFPLRCAPTFAWPTSATYPGDSPGAEAAAPGRDPVAQADGQIRGRPATQTATYGEQDRN</sequence>
<proteinExistence type="predicted"/>
<protein>
    <submittedName>
        <fullName evidence="2">Uncharacterized protein</fullName>
    </submittedName>
</protein>
<dbReference type="AlphaFoldDB" id="A0A0S4TVA0"/>
<feature type="region of interest" description="Disordered" evidence="1">
    <location>
        <begin position="26"/>
        <end position="68"/>
    </location>
</feature>
<evidence type="ECO:0000313" key="2">
    <source>
        <dbReference type="EMBL" id="CUV13986.1"/>
    </source>
</evidence>
<gene>
    <name evidence="2" type="ORF">RUN39_v1_670044</name>
</gene>
<evidence type="ECO:0000256" key="1">
    <source>
        <dbReference type="SAM" id="MobiDB-lite"/>
    </source>
</evidence>
<name>A0A0S4TVA0_RALSL</name>
<organism evidence="2">
    <name type="scientific">Ralstonia solanacearum</name>
    <name type="common">Pseudomonas solanacearum</name>
    <dbReference type="NCBI Taxonomy" id="305"/>
    <lineage>
        <taxon>Bacteria</taxon>
        <taxon>Pseudomonadati</taxon>
        <taxon>Pseudomonadota</taxon>
        <taxon>Betaproteobacteria</taxon>
        <taxon>Burkholderiales</taxon>
        <taxon>Burkholderiaceae</taxon>
        <taxon>Ralstonia</taxon>
        <taxon>Ralstonia solanacearum species complex</taxon>
    </lineage>
</organism>
<reference evidence="2" key="1">
    <citation type="submission" date="2015-10" db="EMBL/GenBank/DDBJ databases">
        <authorList>
            <person name="Gilbert D.G."/>
        </authorList>
    </citation>
    <scope>NUCLEOTIDE SEQUENCE</scope>
    <source>
        <strain evidence="2">Phyl III-seqv23</strain>
    </source>
</reference>